<name>A0ACA9RTZ7_9GLOM</name>
<organism evidence="1 2">
    <name type="scientific">Racocetra persica</name>
    <dbReference type="NCBI Taxonomy" id="160502"/>
    <lineage>
        <taxon>Eukaryota</taxon>
        <taxon>Fungi</taxon>
        <taxon>Fungi incertae sedis</taxon>
        <taxon>Mucoromycota</taxon>
        <taxon>Glomeromycotina</taxon>
        <taxon>Glomeromycetes</taxon>
        <taxon>Diversisporales</taxon>
        <taxon>Gigasporaceae</taxon>
        <taxon>Racocetra</taxon>
    </lineage>
</organism>
<keyword evidence="2" id="KW-1185">Reference proteome</keyword>
<accession>A0ACA9RTZ7</accession>
<dbReference type="Proteomes" id="UP000789920">
    <property type="component" value="Unassembled WGS sequence"/>
</dbReference>
<reference evidence="1" key="1">
    <citation type="submission" date="2021-06" db="EMBL/GenBank/DDBJ databases">
        <authorList>
            <person name="Kallberg Y."/>
            <person name="Tangrot J."/>
            <person name="Rosling A."/>
        </authorList>
    </citation>
    <scope>NUCLEOTIDE SEQUENCE</scope>
    <source>
        <strain evidence="1">MA461A</strain>
    </source>
</reference>
<evidence type="ECO:0000313" key="1">
    <source>
        <dbReference type="EMBL" id="CAG8809942.1"/>
    </source>
</evidence>
<sequence>QVEEEKVKKMVAEAQKALDKAGNKKIIAKKKVNRQKVFVLGDFSVKLNRRKQFSMVEQLTLNQEVGGSNPLQGTKILVMGKA</sequence>
<dbReference type="EMBL" id="CAJVQC010070702">
    <property type="protein sequence ID" value="CAG8809942.1"/>
    <property type="molecule type" value="Genomic_DNA"/>
</dbReference>
<comment type="caution">
    <text evidence="1">The sequence shown here is derived from an EMBL/GenBank/DDBJ whole genome shotgun (WGS) entry which is preliminary data.</text>
</comment>
<gene>
    <name evidence="1" type="ORF">RPERSI_LOCUS22973</name>
</gene>
<proteinExistence type="predicted"/>
<evidence type="ECO:0000313" key="2">
    <source>
        <dbReference type="Proteomes" id="UP000789920"/>
    </source>
</evidence>
<protein>
    <submittedName>
        <fullName evidence="1">28879_t:CDS:1</fullName>
    </submittedName>
</protein>
<feature type="non-terminal residue" evidence="1">
    <location>
        <position position="1"/>
    </location>
</feature>